<comment type="similarity">
    <text evidence="7 8">Belongs to the formate--tetrahydrofolate ligase family.</text>
</comment>
<evidence type="ECO:0000313" key="10">
    <source>
        <dbReference type="Proteomes" id="UP000035159"/>
    </source>
</evidence>
<reference evidence="9 10" key="1">
    <citation type="submission" date="2015-04" db="EMBL/GenBank/DDBJ databases">
        <title>Complete Genome Sequence of Kosmotoga pacifica SLHLJ1.</title>
        <authorList>
            <person name="Jiang L.J."/>
            <person name="Shao Z.Z."/>
            <person name="Jebbar M."/>
        </authorList>
    </citation>
    <scope>NUCLEOTIDE SEQUENCE [LARGE SCALE GENOMIC DNA]</scope>
    <source>
        <strain evidence="9 10">SLHLJ1</strain>
    </source>
</reference>
<dbReference type="HAMAP" id="MF_01543">
    <property type="entry name" value="FTHFS"/>
    <property type="match status" value="1"/>
</dbReference>
<dbReference type="Proteomes" id="UP000035159">
    <property type="component" value="Chromosome"/>
</dbReference>
<evidence type="ECO:0000256" key="5">
    <source>
        <dbReference type="ARBA" id="ARBA00022840"/>
    </source>
</evidence>
<dbReference type="InterPro" id="IPR020628">
    <property type="entry name" value="Formate_THF_ligase_CS"/>
</dbReference>
<dbReference type="NCBIfam" id="NF010030">
    <property type="entry name" value="PRK13505.1"/>
    <property type="match status" value="1"/>
</dbReference>
<evidence type="ECO:0000256" key="1">
    <source>
        <dbReference type="ARBA" id="ARBA00004777"/>
    </source>
</evidence>
<comment type="catalytic activity">
    <reaction evidence="6 8">
        <text>(6S)-5,6,7,8-tetrahydrofolate + formate + ATP = (6R)-10-formyltetrahydrofolate + ADP + phosphate</text>
        <dbReference type="Rhea" id="RHEA:20221"/>
        <dbReference type="ChEBI" id="CHEBI:15740"/>
        <dbReference type="ChEBI" id="CHEBI:30616"/>
        <dbReference type="ChEBI" id="CHEBI:43474"/>
        <dbReference type="ChEBI" id="CHEBI:57453"/>
        <dbReference type="ChEBI" id="CHEBI:195366"/>
        <dbReference type="ChEBI" id="CHEBI:456216"/>
        <dbReference type="EC" id="6.3.4.3"/>
    </reaction>
</comment>
<dbReference type="PATRIC" id="fig|1330330.3.peg.306"/>
<dbReference type="EMBL" id="CP011232">
    <property type="protein sequence ID" value="AKI96714.1"/>
    <property type="molecule type" value="Genomic_DNA"/>
</dbReference>
<dbReference type="PROSITE" id="PS00722">
    <property type="entry name" value="FTHFS_2"/>
    <property type="match status" value="1"/>
</dbReference>
<comment type="pathway">
    <text evidence="1 8">One-carbon metabolism; tetrahydrofolate interconversion.</text>
</comment>
<dbReference type="KEGG" id="kpf:IX53_01505"/>
<dbReference type="InterPro" id="IPR000559">
    <property type="entry name" value="Formate_THF_ligase"/>
</dbReference>
<keyword evidence="2 8" id="KW-0554">One-carbon metabolism</keyword>
<dbReference type="STRING" id="1330330.IX53_01505"/>
<organism evidence="9 10">
    <name type="scientific">Kosmotoga pacifica</name>
    <dbReference type="NCBI Taxonomy" id="1330330"/>
    <lineage>
        <taxon>Bacteria</taxon>
        <taxon>Thermotogati</taxon>
        <taxon>Thermotogota</taxon>
        <taxon>Thermotogae</taxon>
        <taxon>Kosmotogales</taxon>
        <taxon>Kosmotogaceae</taxon>
        <taxon>Kosmotoga</taxon>
    </lineage>
</organism>
<dbReference type="Gene3D" id="3.40.50.300">
    <property type="entry name" value="P-loop containing nucleotide triphosphate hydrolases"/>
    <property type="match status" value="1"/>
</dbReference>
<evidence type="ECO:0000256" key="7">
    <source>
        <dbReference type="ARBA" id="ARBA00061363"/>
    </source>
</evidence>
<evidence type="ECO:0000256" key="8">
    <source>
        <dbReference type="HAMAP-Rule" id="MF_01543"/>
    </source>
</evidence>
<dbReference type="GO" id="GO:0004329">
    <property type="term" value="F:formate-tetrahydrofolate ligase activity"/>
    <property type="evidence" value="ECO:0007669"/>
    <property type="project" value="UniProtKB-UniRule"/>
</dbReference>
<dbReference type="InterPro" id="IPR027417">
    <property type="entry name" value="P-loop_NTPase"/>
</dbReference>
<dbReference type="Gene3D" id="3.10.410.10">
    <property type="entry name" value="Formyltetrahydrofolate synthetase, domain 3"/>
    <property type="match status" value="1"/>
</dbReference>
<evidence type="ECO:0000256" key="6">
    <source>
        <dbReference type="ARBA" id="ARBA00049033"/>
    </source>
</evidence>
<evidence type="ECO:0000256" key="3">
    <source>
        <dbReference type="ARBA" id="ARBA00022598"/>
    </source>
</evidence>
<dbReference type="RefSeq" id="WP_047753849.1">
    <property type="nucleotide sequence ID" value="NZ_CAJUHA010000022.1"/>
</dbReference>
<name>A0A0G2ZAV9_9BACT</name>
<dbReference type="GO" id="GO:0035999">
    <property type="term" value="P:tetrahydrofolate interconversion"/>
    <property type="evidence" value="ECO:0007669"/>
    <property type="project" value="UniProtKB-UniRule"/>
</dbReference>
<dbReference type="GO" id="GO:0005524">
    <property type="term" value="F:ATP binding"/>
    <property type="evidence" value="ECO:0007669"/>
    <property type="project" value="UniProtKB-UniRule"/>
</dbReference>
<dbReference type="AlphaFoldDB" id="A0A0G2ZAV9"/>
<keyword evidence="10" id="KW-1185">Reference proteome</keyword>
<dbReference type="Gene3D" id="3.30.1510.10">
    <property type="entry name" value="Domain 2, N(10)-formyltetrahydrofolate synthetase"/>
    <property type="match status" value="1"/>
</dbReference>
<keyword evidence="5 8" id="KW-0067">ATP-binding</keyword>
<accession>A0A0G2ZAV9</accession>
<dbReference type="FunFam" id="3.30.1510.10:FF:000001">
    <property type="entry name" value="Formate--tetrahydrofolate ligase"/>
    <property type="match status" value="1"/>
</dbReference>
<protein>
    <recommendedName>
        <fullName evidence="8">Formate--tetrahydrofolate ligase</fullName>
        <ecNumber evidence="8">6.3.4.3</ecNumber>
    </recommendedName>
    <alternativeName>
        <fullName evidence="8">Formyltetrahydrofolate synthetase</fullName>
        <shortName evidence="8">FHS</shortName>
        <shortName evidence="8">FTHFS</shortName>
    </alternativeName>
</protein>
<dbReference type="SUPFAM" id="SSF52540">
    <property type="entry name" value="P-loop containing nucleoside triphosphate hydrolases"/>
    <property type="match status" value="1"/>
</dbReference>
<dbReference type="CDD" id="cd00477">
    <property type="entry name" value="FTHFS"/>
    <property type="match status" value="1"/>
</dbReference>
<keyword evidence="3 8" id="KW-0436">Ligase</keyword>
<dbReference type="OrthoDB" id="9761733at2"/>
<feature type="binding site" evidence="8">
    <location>
        <begin position="64"/>
        <end position="71"/>
    </location>
    <ligand>
        <name>ATP</name>
        <dbReference type="ChEBI" id="CHEBI:30616"/>
    </ligand>
</feature>
<keyword evidence="4 8" id="KW-0547">Nucleotide-binding</keyword>
<dbReference type="EC" id="6.3.4.3" evidence="8"/>
<evidence type="ECO:0000313" key="9">
    <source>
        <dbReference type="EMBL" id="AKI96714.1"/>
    </source>
</evidence>
<gene>
    <name evidence="8" type="primary">fhs</name>
    <name evidence="9" type="ORF">IX53_01505</name>
</gene>
<evidence type="ECO:0000256" key="4">
    <source>
        <dbReference type="ARBA" id="ARBA00022741"/>
    </source>
</evidence>
<dbReference type="PROSITE" id="PS00721">
    <property type="entry name" value="FTHFS_1"/>
    <property type="match status" value="1"/>
</dbReference>
<proteinExistence type="inferred from homology"/>
<dbReference type="Pfam" id="PF01268">
    <property type="entry name" value="FTHFS"/>
    <property type="match status" value="1"/>
</dbReference>
<dbReference type="UniPathway" id="UPA00193"/>
<sequence length="554" mass="59312">MNDLEIARQAQLRPITEIAKEAGIPVEYLKPYGNSIAKVSHKFYDVLKERPNGKLILVTAITPTSAGEGKTTTSIGLAMALNRIGKKTFVTLREPSLGPVMGIKGGAAGGGYAQVLPMEEINLHFTGDIHAVTTAHNLLSASIDAHIKFGNNLDIDSTQIFWPRAMDMNDRALRSIVVGLGGRSNGFPREDGFIITAASEVMAVLCLAKDISDLKERLGNIVLGLNKHGDFVRVRDLGVHGAMAAVLKDAIDPNLVQTIEGTPAFVHGGPFANIAHGTNSIIATKMALKLSDFVVTEAGFGADLGGEKFLDFVSPVGEFEPAVVVIVASIRALKLNGGADKKSLGSEDIAALKKGFENLKVHYENMRKYGVPVVVAINIFPDDTSGEKKLLGELCKENNIPYETSTVWKNGGKGGVALAERVVELSNTSNQFKPLISLDAPIEEKLKIITKEIYRAGSYTLEPKARKMLKVLKKQGFGDYPVIVAKTQYSISDDAKKLGAPSGYNFQIRDLTLSAGAGFVVAVSGDIMLMPGLPGNSNAQKIDIDENGEITGLF</sequence>
<evidence type="ECO:0000256" key="2">
    <source>
        <dbReference type="ARBA" id="ARBA00022563"/>
    </source>
</evidence>